<dbReference type="PANTHER" id="PTHR12100:SF1">
    <property type="entry name" value="RECYCLIN-1"/>
    <property type="match status" value="1"/>
</dbReference>
<dbReference type="PANTHER" id="PTHR12100">
    <property type="entry name" value="SEC10"/>
    <property type="match status" value="1"/>
</dbReference>
<dbReference type="GO" id="GO:0006893">
    <property type="term" value="P:Golgi to plasma membrane transport"/>
    <property type="evidence" value="ECO:0007669"/>
    <property type="project" value="TreeGrafter"/>
</dbReference>
<dbReference type="AlphaFoldDB" id="A0A433A3B8"/>
<dbReference type="GO" id="GO:0000145">
    <property type="term" value="C:exocyst"/>
    <property type="evidence" value="ECO:0007669"/>
    <property type="project" value="TreeGrafter"/>
</dbReference>
<dbReference type="InterPro" id="IPR048627">
    <property type="entry name" value="Sec10_HB"/>
</dbReference>
<feature type="region of interest" description="Disordered" evidence="1">
    <location>
        <begin position="199"/>
        <end position="266"/>
    </location>
</feature>
<sequence length="626" mass="71104">MFFDNPFNPLDNFSTVPPNEKPLMDFMRTMKEELKTQSRLIGEVFPASADVYYVFGERVFEDVLTEYVTTLLENAFRKDTLLYLTTTSLVFKMSMHLADVMITGKPVSLDKERAHRLVFRMYEPLMDDYLDKEEEYIKMSYKSQIEQWMDAKRRSTNLANEHHISNQSREVYKRNYLSAFRKLIALPVDLVSSAATSAATTISSIASPKTRSETVSPSLSPTASVEDLTRMNSPSPATASPSSGTATGNMTPPLPAVRKPGAGPVDKVQQEQLQTRRFSLSRDAQNSRTSREFSAVELQGALNYAKIELDQLQNLLSLDMALQMIHLNKEAERRLERFMINKFPGKSAARTQKTFEIIFVTLLKTLGPQHVQPGFITATDRLGSYKPDADSLGQDDVAPLRQFFELVHIADLIQQMLDVYFDEEITKFVDRQDFMNEVNKEKKAFERLTDDCVANGLDRSSHGSMRLHPVARAETIRLQPDRGYRTGPEFVRGMHSYDPVSEYAHQIACRLHGPAHAGRVLPGDRAARQTVNEQGGLLLICDLNAYYYFVQSLHQSPVLPYFAALRSLANIYIISSPGAIKDVIHDIERFNGVLRVEDVYEFATCRADWQQIRKQVETERLECSVM</sequence>
<organism evidence="3 4">
    <name type="scientific">Jimgerdemannia flammicorona</name>
    <dbReference type="NCBI Taxonomy" id="994334"/>
    <lineage>
        <taxon>Eukaryota</taxon>
        <taxon>Fungi</taxon>
        <taxon>Fungi incertae sedis</taxon>
        <taxon>Mucoromycota</taxon>
        <taxon>Mucoromycotina</taxon>
        <taxon>Endogonomycetes</taxon>
        <taxon>Endogonales</taxon>
        <taxon>Endogonaceae</taxon>
        <taxon>Jimgerdemannia</taxon>
    </lineage>
</organism>
<evidence type="ECO:0000313" key="3">
    <source>
        <dbReference type="EMBL" id="RUO97191.1"/>
    </source>
</evidence>
<comment type="caution">
    <text evidence="3">The sequence shown here is derived from an EMBL/GenBank/DDBJ whole genome shotgun (WGS) entry which is preliminary data.</text>
</comment>
<name>A0A433A3B8_9FUNG</name>
<proteinExistence type="predicted"/>
<feature type="compositionally biased region" description="Polar residues" evidence="1">
    <location>
        <begin position="213"/>
        <end position="223"/>
    </location>
</feature>
<dbReference type="InterPro" id="IPR009976">
    <property type="entry name" value="Sec10-like"/>
</dbReference>
<evidence type="ECO:0000313" key="4">
    <source>
        <dbReference type="Proteomes" id="UP000268093"/>
    </source>
</evidence>
<accession>A0A433A3B8</accession>
<dbReference type="GO" id="GO:0006887">
    <property type="term" value="P:exocytosis"/>
    <property type="evidence" value="ECO:0007669"/>
    <property type="project" value="TreeGrafter"/>
</dbReference>
<dbReference type="OrthoDB" id="5554140at2759"/>
<gene>
    <name evidence="3" type="ORF">BC936DRAFT_140838</name>
</gene>
<dbReference type="EMBL" id="RBNI01018022">
    <property type="protein sequence ID" value="RUO97191.1"/>
    <property type="molecule type" value="Genomic_DNA"/>
</dbReference>
<evidence type="ECO:0000259" key="2">
    <source>
        <dbReference type="Pfam" id="PF07393"/>
    </source>
</evidence>
<feature type="domain" description="Exocyst complex component Sec10-like alpha-helical bundle" evidence="2">
    <location>
        <begin position="17"/>
        <end position="461"/>
    </location>
</feature>
<evidence type="ECO:0000256" key="1">
    <source>
        <dbReference type="SAM" id="MobiDB-lite"/>
    </source>
</evidence>
<protein>
    <submittedName>
        <fullName evidence="3">Exocyst complex component Sec10-like protein</fullName>
    </submittedName>
</protein>
<reference evidence="3 4" key="1">
    <citation type="journal article" date="2018" name="New Phytol.">
        <title>Phylogenomics of Endogonaceae and evolution of mycorrhizas within Mucoromycota.</title>
        <authorList>
            <person name="Chang Y."/>
            <person name="Desiro A."/>
            <person name="Na H."/>
            <person name="Sandor L."/>
            <person name="Lipzen A."/>
            <person name="Clum A."/>
            <person name="Barry K."/>
            <person name="Grigoriev I.V."/>
            <person name="Martin F.M."/>
            <person name="Stajich J.E."/>
            <person name="Smith M.E."/>
            <person name="Bonito G."/>
            <person name="Spatafora J.W."/>
        </authorList>
    </citation>
    <scope>NUCLEOTIDE SEQUENCE [LARGE SCALE GENOMIC DNA]</scope>
    <source>
        <strain evidence="3 4">GMNB39</strain>
    </source>
</reference>
<dbReference type="Proteomes" id="UP000268093">
    <property type="component" value="Unassembled WGS sequence"/>
</dbReference>
<feature type="domain" description="Exocyst complex component Sec10-like alpha-helical bundle" evidence="2">
    <location>
        <begin position="527"/>
        <end position="616"/>
    </location>
</feature>
<dbReference type="Pfam" id="PF07393">
    <property type="entry name" value="Sec10_HB"/>
    <property type="match status" value="2"/>
</dbReference>
<feature type="compositionally biased region" description="Low complexity" evidence="1">
    <location>
        <begin position="233"/>
        <end position="248"/>
    </location>
</feature>
<keyword evidence="4" id="KW-1185">Reference proteome</keyword>